<reference evidence="3 4" key="1">
    <citation type="submission" date="2018-11" db="EMBL/GenBank/DDBJ databases">
        <title>Deinococcus shelandsis sp. nov., isolated from South Shetland Islands soil of Antarctica.</title>
        <authorList>
            <person name="Tian J."/>
        </authorList>
    </citation>
    <scope>NUCLEOTIDE SEQUENCE [LARGE SCALE GENOMIC DNA]</scope>
    <source>
        <strain evidence="3 4">S14-83T</strain>
    </source>
</reference>
<dbReference type="Pfam" id="PF06114">
    <property type="entry name" value="Peptidase_M78"/>
    <property type="match status" value="1"/>
</dbReference>
<dbReference type="PANTHER" id="PTHR43236">
    <property type="entry name" value="ANTITOXIN HIGA1"/>
    <property type="match status" value="1"/>
</dbReference>
<feature type="domain" description="HTH cro/C1-type" evidence="2">
    <location>
        <begin position="17"/>
        <end position="68"/>
    </location>
</feature>
<dbReference type="Proteomes" id="UP000276417">
    <property type="component" value="Chromosome 1"/>
</dbReference>
<dbReference type="EMBL" id="CP034183">
    <property type="protein sequence ID" value="AZI43247.1"/>
    <property type="molecule type" value="Genomic_DNA"/>
</dbReference>
<sequence length="395" mass="44673">MSKSVEAKLNPALLTWARETAGLSLDEAARKIGINTEKLEDCERGQRYLTFPQLRTAAGAYKRSLAAFLLPVPPASDPPLSDFRSVNNKRKEDYSGKLLIEIRRAKKRRRDTLELFQLLNREVRSLNLFFTLDADISESAAKVRGWLGVDIETQLAWAGKYTALNNWIGVFEKKDILVFQTSKVDKEEMIGLCVSEDFLPFILLNGKYTPNSKVFTLMHEFVHLVLRKGGVSSDFFDEGFLTDSDHSDIENFCNKVASEILVPSDDLANRFLEGNQTYDNSHISAIASQYCVSSEVILRKMFDMGKIRENTFFAILSDIRNGYRQTAEANKSKKAIVPHYRLIVRDNGKLFSGAVVESLDRGLISASDIGDYLNTNINHYSDIKNASHTKWMDTE</sequence>
<comment type="similarity">
    <text evidence="1">Belongs to the short-chain fatty acyl-CoA assimilation regulator (ScfR) family.</text>
</comment>
<dbReference type="Pfam" id="PF13560">
    <property type="entry name" value="HTH_31"/>
    <property type="match status" value="1"/>
</dbReference>
<dbReference type="GO" id="GO:0003677">
    <property type="term" value="F:DNA binding"/>
    <property type="evidence" value="ECO:0007669"/>
    <property type="project" value="InterPro"/>
</dbReference>
<dbReference type="OrthoDB" id="9796786at2"/>
<dbReference type="InterPro" id="IPR010982">
    <property type="entry name" value="Lambda_DNA-bd_dom_sf"/>
</dbReference>
<evidence type="ECO:0000313" key="4">
    <source>
        <dbReference type="Proteomes" id="UP000276417"/>
    </source>
</evidence>
<evidence type="ECO:0000256" key="1">
    <source>
        <dbReference type="ARBA" id="ARBA00007227"/>
    </source>
</evidence>
<protein>
    <submittedName>
        <fullName evidence="3">ImmA/IrrE family metallo-endopeptidase</fullName>
    </submittedName>
</protein>
<dbReference type="InterPro" id="IPR052345">
    <property type="entry name" value="Rad_response_metalloprotease"/>
</dbReference>
<evidence type="ECO:0000313" key="3">
    <source>
        <dbReference type="EMBL" id="AZI43247.1"/>
    </source>
</evidence>
<dbReference type="InterPro" id="IPR010359">
    <property type="entry name" value="IrrE_HExxH"/>
</dbReference>
<dbReference type="Gene3D" id="1.10.260.40">
    <property type="entry name" value="lambda repressor-like DNA-binding domains"/>
    <property type="match status" value="1"/>
</dbReference>
<evidence type="ECO:0000259" key="2">
    <source>
        <dbReference type="PROSITE" id="PS50943"/>
    </source>
</evidence>
<keyword evidence="4" id="KW-1185">Reference proteome</keyword>
<dbReference type="Gene3D" id="1.10.10.2910">
    <property type="match status" value="1"/>
</dbReference>
<dbReference type="SUPFAM" id="SSF47413">
    <property type="entry name" value="lambda repressor-like DNA-binding domains"/>
    <property type="match status" value="1"/>
</dbReference>
<organism evidence="3 4">
    <name type="scientific">Deinococcus psychrotolerans</name>
    <dbReference type="NCBI Taxonomy" id="2489213"/>
    <lineage>
        <taxon>Bacteria</taxon>
        <taxon>Thermotogati</taxon>
        <taxon>Deinococcota</taxon>
        <taxon>Deinococci</taxon>
        <taxon>Deinococcales</taxon>
        <taxon>Deinococcaceae</taxon>
        <taxon>Deinococcus</taxon>
    </lineage>
</organism>
<dbReference type="AlphaFoldDB" id="A0A3G8YGC8"/>
<gene>
    <name evidence="3" type="ORF">EHF33_11255</name>
</gene>
<dbReference type="InterPro" id="IPR001387">
    <property type="entry name" value="Cro/C1-type_HTH"/>
</dbReference>
<proteinExistence type="inferred from homology"/>
<dbReference type="KEGG" id="dph:EHF33_11255"/>
<dbReference type="RefSeq" id="WP_124871424.1">
    <property type="nucleotide sequence ID" value="NZ_CP034183.1"/>
</dbReference>
<accession>A0A3G8YGC8</accession>
<dbReference type="PROSITE" id="PS50943">
    <property type="entry name" value="HTH_CROC1"/>
    <property type="match status" value="1"/>
</dbReference>
<dbReference type="CDD" id="cd00093">
    <property type="entry name" value="HTH_XRE"/>
    <property type="match status" value="1"/>
</dbReference>
<dbReference type="SMART" id="SM00530">
    <property type="entry name" value="HTH_XRE"/>
    <property type="match status" value="1"/>
</dbReference>
<dbReference type="PANTHER" id="PTHR43236:SF2">
    <property type="entry name" value="BLL0069 PROTEIN"/>
    <property type="match status" value="1"/>
</dbReference>
<name>A0A3G8YGC8_9DEIO</name>